<sequence>MTALAAPVLEHPSSLIEHGWPYPAEKDGWTASINGLRLDAADLSAALTALVPRCHTTEPLPAWEAHILSSWFERFDRSFRRHTVHGRDIFLPIIKTRTPLPESLTLGALLAQKDHIAAPRV</sequence>
<reference evidence="1 2" key="1">
    <citation type="journal article" date="2024" name="Nat. Commun.">
        <title>Phylogenomics reveals the evolutionary origins of lichenization in chlorophyte algae.</title>
        <authorList>
            <person name="Puginier C."/>
            <person name="Libourel C."/>
            <person name="Otte J."/>
            <person name="Skaloud P."/>
            <person name="Haon M."/>
            <person name="Grisel S."/>
            <person name="Petersen M."/>
            <person name="Berrin J.G."/>
            <person name="Delaux P.M."/>
            <person name="Dal Grande F."/>
            <person name="Keller J."/>
        </authorList>
    </citation>
    <scope>NUCLEOTIDE SEQUENCE [LARGE SCALE GENOMIC DNA]</scope>
    <source>
        <strain evidence="1 2">SAG 245.80</strain>
    </source>
</reference>
<dbReference type="AlphaFoldDB" id="A0AAW1RC96"/>
<protein>
    <submittedName>
        <fullName evidence="1">Uncharacterized protein</fullName>
    </submittedName>
</protein>
<dbReference type="EMBL" id="JALJOU010000049">
    <property type="protein sequence ID" value="KAK9830921.1"/>
    <property type="molecule type" value="Genomic_DNA"/>
</dbReference>
<comment type="caution">
    <text evidence="1">The sequence shown here is derived from an EMBL/GenBank/DDBJ whole genome shotgun (WGS) entry which is preliminary data.</text>
</comment>
<keyword evidence="2" id="KW-1185">Reference proteome</keyword>
<gene>
    <name evidence="1" type="ORF">WJX81_005534</name>
</gene>
<name>A0AAW1RC96_9CHLO</name>
<dbReference type="Proteomes" id="UP001445335">
    <property type="component" value="Unassembled WGS sequence"/>
</dbReference>
<proteinExistence type="predicted"/>
<evidence type="ECO:0000313" key="2">
    <source>
        <dbReference type="Proteomes" id="UP001445335"/>
    </source>
</evidence>
<evidence type="ECO:0000313" key="1">
    <source>
        <dbReference type="EMBL" id="KAK9830921.1"/>
    </source>
</evidence>
<accession>A0AAW1RC96</accession>
<organism evidence="1 2">
    <name type="scientific">Elliptochloris bilobata</name>
    <dbReference type="NCBI Taxonomy" id="381761"/>
    <lineage>
        <taxon>Eukaryota</taxon>
        <taxon>Viridiplantae</taxon>
        <taxon>Chlorophyta</taxon>
        <taxon>core chlorophytes</taxon>
        <taxon>Trebouxiophyceae</taxon>
        <taxon>Trebouxiophyceae incertae sedis</taxon>
        <taxon>Elliptochloris clade</taxon>
        <taxon>Elliptochloris</taxon>
    </lineage>
</organism>